<reference evidence="1" key="1">
    <citation type="submission" date="2014-09" db="EMBL/GenBank/DDBJ databases">
        <authorList>
            <person name="Magalhaes I.L.F."/>
            <person name="Oliveira U."/>
            <person name="Santos F.R."/>
            <person name="Vidigal T.H.D.A."/>
            <person name="Brescovit A.D."/>
            <person name="Santos A.J."/>
        </authorList>
    </citation>
    <scope>NUCLEOTIDE SEQUENCE</scope>
    <source>
        <tissue evidence="1">Shoot tissue taken approximately 20 cm above the soil surface</tissue>
    </source>
</reference>
<dbReference type="EMBL" id="GBRH01172237">
    <property type="protein sequence ID" value="JAE25659.1"/>
    <property type="molecule type" value="Transcribed_RNA"/>
</dbReference>
<name>A0A0A9GQK0_ARUDO</name>
<evidence type="ECO:0000313" key="1">
    <source>
        <dbReference type="EMBL" id="JAE25659.1"/>
    </source>
</evidence>
<sequence length="57" mass="6784">MCYLYMVSRLDKLCSRAHRIHPVTDHKKYCPQLPCFIRTQLIVQMHIIVQICIILSI</sequence>
<organism evidence="1">
    <name type="scientific">Arundo donax</name>
    <name type="common">Giant reed</name>
    <name type="synonym">Donax arundinaceus</name>
    <dbReference type="NCBI Taxonomy" id="35708"/>
    <lineage>
        <taxon>Eukaryota</taxon>
        <taxon>Viridiplantae</taxon>
        <taxon>Streptophyta</taxon>
        <taxon>Embryophyta</taxon>
        <taxon>Tracheophyta</taxon>
        <taxon>Spermatophyta</taxon>
        <taxon>Magnoliopsida</taxon>
        <taxon>Liliopsida</taxon>
        <taxon>Poales</taxon>
        <taxon>Poaceae</taxon>
        <taxon>PACMAD clade</taxon>
        <taxon>Arundinoideae</taxon>
        <taxon>Arundineae</taxon>
        <taxon>Arundo</taxon>
    </lineage>
</organism>
<reference evidence="1" key="2">
    <citation type="journal article" date="2015" name="Data Brief">
        <title>Shoot transcriptome of the giant reed, Arundo donax.</title>
        <authorList>
            <person name="Barrero R.A."/>
            <person name="Guerrero F.D."/>
            <person name="Moolhuijzen P."/>
            <person name="Goolsby J.A."/>
            <person name="Tidwell J."/>
            <person name="Bellgard S.E."/>
            <person name="Bellgard M.I."/>
        </authorList>
    </citation>
    <scope>NUCLEOTIDE SEQUENCE</scope>
    <source>
        <tissue evidence="1">Shoot tissue taken approximately 20 cm above the soil surface</tissue>
    </source>
</reference>
<proteinExistence type="predicted"/>
<protein>
    <submittedName>
        <fullName evidence="1">Uncharacterized protein</fullName>
    </submittedName>
</protein>
<dbReference type="AlphaFoldDB" id="A0A0A9GQK0"/>
<accession>A0A0A9GQK0</accession>